<dbReference type="EMBL" id="CAXITT010000780">
    <property type="protein sequence ID" value="CAL1546154.1"/>
    <property type="molecule type" value="Genomic_DNA"/>
</dbReference>
<feature type="non-terminal residue" evidence="1">
    <location>
        <position position="1"/>
    </location>
</feature>
<keyword evidence="2" id="KW-1185">Reference proteome</keyword>
<dbReference type="InterPro" id="IPR032675">
    <property type="entry name" value="LRR_dom_sf"/>
</dbReference>
<dbReference type="SMART" id="SM00368">
    <property type="entry name" value="LRR_RI"/>
    <property type="match status" value="2"/>
</dbReference>
<comment type="caution">
    <text evidence="1">The sequence shown here is derived from an EMBL/GenBank/DDBJ whole genome shotgun (WGS) entry which is preliminary data.</text>
</comment>
<reference evidence="1 2" key="1">
    <citation type="submission" date="2024-04" db="EMBL/GenBank/DDBJ databases">
        <authorList>
            <consortium name="Genoscope - CEA"/>
            <person name="William W."/>
        </authorList>
    </citation>
    <scope>NUCLEOTIDE SEQUENCE [LARGE SCALE GENOMIC DNA]</scope>
</reference>
<dbReference type="PANTHER" id="PTHR24114:SF2">
    <property type="entry name" value="F-BOX DOMAIN-CONTAINING PROTEIN-RELATED"/>
    <property type="match status" value="1"/>
</dbReference>
<proteinExistence type="predicted"/>
<dbReference type="Gene3D" id="3.80.10.10">
    <property type="entry name" value="Ribonuclease Inhibitor"/>
    <property type="match status" value="1"/>
</dbReference>
<gene>
    <name evidence="1" type="ORF">GSLYS_00019531001</name>
</gene>
<accession>A0AAV2IMK9</accession>
<dbReference type="AlphaFoldDB" id="A0AAV2IMK9"/>
<dbReference type="SUPFAM" id="SSF52047">
    <property type="entry name" value="RNI-like"/>
    <property type="match status" value="1"/>
</dbReference>
<evidence type="ECO:0000313" key="1">
    <source>
        <dbReference type="EMBL" id="CAL1546154.1"/>
    </source>
</evidence>
<dbReference type="InterPro" id="IPR052394">
    <property type="entry name" value="LRR-containing"/>
</dbReference>
<organism evidence="1 2">
    <name type="scientific">Lymnaea stagnalis</name>
    <name type="common">Great pond snail</name>
    <name type="synonym">Helix stagnalis</name>
    <dbReference type="NCBI Taxonomy" id="6523"/>
    <lineage>
        <taxon>Eukaryota</taxon>
        <taxon>Metazoa</taxon>
        <taxon>Spiralia</taxon>
        <taxon>Lophotrochozoa</taxon>
        <taxon>Mollusca</taxon>
        <taxon>Gastropoda</taxon>
        <taxon>Heterobranchia</taxon>
        <taxon>Euthyneura</taxon>
        <taxon>Panpulmonata</taxon>
        <taxon>Hygrophila</taxon>
        <taxon>Lymnaeoidea</taxon>
        <taxon>Lymnaeidae</taxon>
        <taxon>Lymnaea</taxon>
    </lineage>
</organism>
<evidence type="ECO:0000313" key="2">
    <source>
        <dbReference type="Proteomes" id="UP001497497"/>
    </source>
</evidence>
<dbReference type="PANTHER" id="PTHR24114">
    <property type="entry name" value="LEUCINE RICH REPEAT FAMILY PROTEIN"/>
    <property type="match status" value="1"/>
</dbReference>
<name>A0AAV2IMK9_LYMST</name>
<protein>
    <submittedName>
        <fullName evidence="1">Uncharacterized protein</fullName>
    </submittedName>
</protein>
<dbReference type="Proteomes" id="UP001497497">
    <property type="component" value="Unassembled WGS sequence"/>
</dbReference>
<sequence>NTSIADLDLSWNGIAFEGSLALGESLRSNKSLRRLNLENNRINWDCAPYLSKSLSVNTSLEILEV</sequence>
<feature type="non-terminal residue" evidence="1">
    <location>
        <position position="65"/>
    </location>
</feature>